<dbReference type="Proteomes" id="UP000008281">
    <property type="component" value="Unassembled WGS sequence"/>
</dbReference>
<keyword evidence="1" id="KW-0812">Transmembrane</keyword>
<dbReference type="OrthoDB" id="5833288at2759"/>
<evidence type="ECO:0000313" key="3">
    <source>
        <dbReference type="Proteomes" id="UP000008281"/>
    </source>
</evidence>
<organism evidence="3">
    <name type="scientific">Caenorhabditis remanei</name>
    <name type="common">Caenorhabditis vulgaris</name>
    <dbReference type="NCBI Taxonomy" id="31234"/>
    <lineage>
        <taxon>Eukaryota</taxon>
        <taxon>Metazoa</taxon>
        <taxon>Ecdysozoa</taxon>
        <taxon>Nematoda</taxon>
        <taxon>Chromadorea</taxon>
        <taxon>Rhabditida</taxon>
        <taxon>Rhabditina</taxon>
        <taxon>Rhabditomorpha</taxon>
        <taxon>Rhabditoidea</taxon>
        <taxon>Rhabditidae</taxon>
        <taxon>Peloderinae</taxon>
        <taxon>Caenorhabditis</taxon>
    </lineage>
</organism>
<protein>
    <recommendedName>
        <fullName evidence="4">Seven TM Receptor</fullName>
    </recommendedName>
</protein>
<dbReference type="FunCoup" id="E3LHE0">
    <property type="interactions" value="23"/>
</dbReference>
<dbReference type="PANTHER" id="PTHR46178">
    <property type="entry name" value="SEVEN TM RECEPTOR"/>
    <property type="match status" value="1"/>
</dbReference>
<feature type="transmembrane region" description="Helical" evidence="1">
    <location>
        <begin position="245"/>
        <end position="267"/>
    </location>
</feature>
<name>E3LHE0_CAERE</name>
<feature type="transmembrane region" description="Helical" evidence="1">
    <location>
        <begin position="135"/>
        <end position="160"/>
    </location>
</feature>
<dbReference type="InterPro" id="IPR019428">
    <property type="entry name" value="7TM_GPCR_serpentine_rcpt_Str"/>
</dbReference>
<evidence type="ECO:0000313" key="2">
    <source>
        <dbReference type="EMBL" id="EFO95446.1"/>
    </source>
</evidence>
<dbReference type="PANTHER" id="PTHR46178:SF4">
    <property type="entry name" value="SEVEN TM RECEPTOR"/>
    <property type="match status" value="1"/>
</dbReference>
<reference evidence="2" key="1">
    <citation type="submission" date="2007-07" db="EMBL/GenBank/DDBJ databases">
        <title>PCAP assembly of the Caenorhabditis remanei genome.</title>
        <authorList>
            <consortium name="The Caenorhabditis remanei Sequencing Consortium"/>
            <person name="Wilson R.K."/>
        </authorList>
    </citation>
    <scope>NUCLEOTIDE SEQUENCE [LARGE SCALE GENOMIC DNA]</scope>
    <source>
        <strain evidence="2">PB4641</strain>
    </source>
</reference>
<feature type="transmembrane region" description="Helical" evidence="1">
    <location>
        <begin position="181"/>
        <end position="200"/>
    </location>
</feature>
<feature type="transmembrane region" description="Helical" evidence="1">
    <location>
        <begin position="35"/>
        <end position="55"/>
    </location>
</feature>
<feature type="transmembrane region" description="Helical" evidence="1">
    <location>
        <begin position="93"/>
        <end position="113"/>
    </location>
</feature>
<feature type="transmembrane region" description="Helical" evidence="1">
    <location>
        <begin position="61"/>
        <end position="81"/>
    </location>
</feature>
<dbReference type="HOGENOM" id="CLU_036335_4_2_1"/>
<feature type="transmembrane region" description="Helical" evidence="1">
    <location>
        <begin position="332"/>
        <end position="353"/>
    </location>
</feature>
<dbReference type="STRING" id="31234.E3LHE0"/>
<dbReference type="Pfam" id="PF10326">
    <property type="entry name" value="7TM_GPCR_Str"/>
    <property type="match status" value="1"/>
</dbReference>
<dbReference type="AlphaFoldDB" id="E3LHE0"/>
<dbReference type="SUPFAM" id="SSF81321">
    <property type="entry name" value="Family A G protein-coupled receptor-like"/>
    <property type="match status" value="1"/>
</dbReference>
<dbReference type="OMA" id="FQTGWMY"/>
<keyword evidence="1" id="KW-0472">Membrane</keyword>
<keyword evidence="3" id="KW-1185">Reference proteome</keyword>
<evidence type="ECO:0000256" key="1">
    <source>
        <dbReference type="SAM" id="Phobius"/>
    </source>
</evidence>
<dbReference type="InParanoid" id="E3LHE0"/>
<accession>E3LHE0</accession>
<evidence type="ECO:0008006" key="4">
    <source>
        <dbReference type="Google" id="ProtNLM"/>
    </source>
</evidence>
<keyword evidence="1" id="KW-1133">Transmembrane helix</keyword>
<dbReference type="eggNOG" id="ENOG502TGE9">
    <property type="taxonomic scope" value="Eukaryota"/>
</dbReference>
<gene>
    <name evidence="2" type="ORF">CRE_08765</name>
</gene>
<dbReference type="EMBL" id="DS268409">
    <property type="protein sequence ID" value="EFO95446.1"/>
    <property type="molecule type" value="Genomic_DNA"/>
</dbReference>
<sequence length="388" mass="44469">MSGYCLSFSKVHGAQGNVWCTRPYKKEISPQKSQFGSFLFLLSCELVMALSFKFAYPLTQFGFFSTLITNTIFIYLTIFYIKKIPDTYKSMVLVFSSTGIMFSAWEIIARPFAHSYNKGLVYFSLNDWLDAFPEFLQFAIILYASFYLVILAIIAVQFVFRYFTLCRPHLARKFGGAGVPVWIIYSLVSGAIYGGSLYLFCQPDNYSDSYMREILSDSYNLKIAEVTRFLIIPYAEDGSVRWNNLSFLLVGVMILSLQYVIIVYCGVRMHTILQKELSQQSLVNRKLQKQFFRALVVQTIVPTLLFVLPIAPFLIGPLVVPFLGIEMNFQTGWMYVILCLYPPLDTIAFMLIVSEYKKYFSDVFKPILPKRIKISSEISQSTGPAFTK</sequence>
<proteinExistence type="predicted"/>
<feature type="transmembrane region" description="Helical" evidence="1">
    <location>
        <begin position="295"/>
        <end position="320"/>
    </location>
</feature>